<feature type="transmembrane region" description="Helical" evidence="6">
    <location>
        <begin position="321"/>
        <end position="349"/>
    </location>
</feature>
<dbReference type="GO" id="GO:0005886">
    <property type="term" value="C:plasma membrane"/>
    <property type="evidence" value="ECO:0007669"/>
    <property type="project" value="UniProtKB-SubCell"/>
</dbReference>
<proteinExistence type="predicted"/>
<comment type="subcellular location">
    <subcellularLocation>
        <location evidence="1">Cell membrane</location>
        <topology evidence="1">Multi-pass membrane protein</topology>
    </subcellularLocation>
</comment>
<evidence type="ECO:0000256" key="2">
    <source>
        <dbReference type="ARBA" id="ARBA00022475"/>
    </source>
</evidence>
<dbReference type="Gene3D" id="3.60.15.10">
    <property type="entry name" value="Ribonuclease Z/Hydroxyacylglutathione hydrolase-like"/>
    <property type="match status" value="1"/>
</dbReference>
<dbReference type="InterPro" id="IPR004477">
    <property type="entry name" value="ComEC_N"/>
</dbReference>
<evidence type="ECO:0000256" key="4">
    <source>
        <dbReference type="ARBA" id="ARBA00022989"/>
    </source>
</evidence>
<accession>A0A8H9F689</accession>
<dbReference type="AlphaFoldDB" id="A0A8H9F689"/>
<feature type="transmembrane region" description="Helical" evidence="6">
    <location>
        <begin position="449"/>
        <end position="469"/>
    </location>
</feature>
<dbReference type="RefSeq" id="WP_057729822.1">
    <property type="nucleotide sequence ID" value="NZ_BLYO01000008.1"/>
</dbReference>
<reference evidence="8" key="1">
    <citation type="submission" date="2020-07" db="EMBL/GenBank/DDBJ databases">
        <title>Draft genome sequence of Lactobacillus helveticus strain H-8.</title>
        <authorList>
            <person name="Endo A."/>
            <person name="Maeno S."/>
            <person name="Kido Y."/>
        </authorList>
    </citation>
    <scope>NUCLEOTIDE SEQUENCE</scope>
    <source>
        <strain evidence="8">H-8</strain>
    </source>
</reference>
<feature type="transmembrane region" description="Helical" evidence="6">
    <location>
        <begin position="243"/>
        <end position="269"/>
    </location>
</feature>
<feature type="transmembrane region" description="Helical" evidence="6">
    <location>
        <begin position="14"/>
        <end position="34"/>
    </location>
</feature>
<dbReference type="EMBL" id="BLYO01000008">
    <property type="protein sequence ID" value="GFO98277.1"/>
    <property type="molecule type" value="Genomic_DNA"/>
</dbReference>
<organism evidence="8 9">
    <name type="scientific">Lactobacillus helveticus</name>
    <name type="common">Lactobacillus suntoryeus</name>
    <dbReference type="NCBI Taxonomy" id="1587"/>
    <lineage>
        <taxon>Bacteria</taxon>
        <taxon>Bacillati</taxon>
        <taxon>Bacillota</taxon>
        <taxon>Bacilli</taxon>
        <taxon>Lactobacillales</taxon>
        <taxon>Lactobacillaceae</taxon>
        <taxon>Lactobacillus</taxon>
    </lineage>
</organism>
<keyword evidence="5 6" id="KW-0472">Membrane</keyword>
<keyword evidence="3 6" id="KW-0812">Transmembrane</keyword>
<dbReference type="InterPro" id="IPR036866">
    <property type="entry name" value="RibonucZ/Hydroxyglut_hydro"/>
</dbReference>
<dbReference type="InterPro" id="IPR004797">
    <property type="entry name" value="Competence_ComEC/Rec2"/>
</dbReference>
<name>A0A8H9F689_LACHE</name>
<evidence type="ECO:0000256" key="1">
    <source>
        <dbReference type="ARBA" id="ARBA00004651"/>
    </source>
</evidence>
<evidence type="ECO:0000256" key="5">
    <source>
        <dbReference type="ARBA" id="ARBA00023136"/>
    </source>
</evidence>
<keyword evidence="2" id="KW-1003">Cell membrane</keyword>
<dbReference type="Pfam" id="PF03772">
    <property type="entry name" value="Competence"/>
    <property type="match status" value="1"/>
</dbReference>
<feature type="transmembrane region" description="Helical" evidence="6">
    <location>
        <begin position="481"/>
        <end position="500"/>
    </location>
</feature>
<gene>
    <name evidence="8" type="ORF">LHEH8_00330</name>
</gene>
<dbReference type="InterPro" id="IPR052159">
    <property type="entry name" value="Competence_DNA_uptake"/>
</dbReference>
<dbReference type="Proteomes" id="UP000618094">
    <property type="component" value="Unassembled WGS sequence"/>
</dbReference>
<protein>
    <submittedName>
        <fullName evidence="8">DNA internalization-related competence protein ComEC/Rec2</fullName>
    </submittedName>
</protein>
<dbReference type="InterPro" id="IPR001279">
    <property type="entry name" value="Metallo-B-lactamas"/>
</dbReference>
<feature type="transmembrane region" description="Helical" evidence="6">
    <location>
        <begin position="275"/>
        <end position="301"/>
    </location>
</feature>
<feature type="transmembrane region" description="Helical" evidence="6">
    <location>
        <begin position="64"/>
        <end position="81"/>
    </location>
</feature>
<dbReference type="GO" id="GO:0030420">
    <property type="term" value="P:establishment of competence for transformation"/>
    <property type="evidence" value="ECO:0007669"/>
    <property type="project" value="InterPro"/>
</dbReference>
<dbReference type="PANTHER" id="PTHR30619:SF1">
    <property type="entry name" value="RECOMBINATION PROTEIN 2"/>
    <property type="match status" value="1"/>
</dbReference>
<evidence type="ECO:0000313" key="9">
    <source>
        <dbReference type="Proteomes" id="UP000618094"/>
    </source>
</evidence>
<dbReference type="SUPFAM" id="SSF56281">
    <property type="entry name" value="Metallo-hydrolase/oxidoreductase"/>
    <property type="match status" value="1"/>
</dbReference>
<evidence type="ECO:0000259" key="7">
    <source>
        <dbReference type="SMART" id="SM00849"/>
    </source>
</evidence>
<dbReference type="NCBIfam" id="TIGR00360">
    <property type="entry name" value="ComEC_N-term"/>
    <property type="match status" value="1"/>
</dbReference>
<evidence type="ECO:0000256" key="6">
    <source>
        <dbReference type="SAM" id="Phobius"/>
    </source>
</evidence>
<comment type="caution">
    <text evidence="8">The sequence shown here is derived from an EMBL/GenBank/DDBJ whole genome shotgun (WGS) entry which is preliminary data.</text>
</comment>
<dbReference type="NCBIfam" id="TIGR00361">
    <property type="entry name" value="ComEC_Rec2"/>
    <property type="match status" value="1"/>
</dbReference>
<feature type="transmembrane region" description="Helical" evidence="6">
    <location>
        <begin position="361"/>
        <end position="380"/>
    </location>
</feature>
<evidence type="ECO:0000256" key="3">
    <source>
        <dbReference type="ARBA" id="ARBA00022692"/>
    </source>
</evidence>
<dbReference type="InterPro" id="IPR035681">
    <property type="entry name" value="ComA-like_MBL"/>
</dbReference>
<sequence>MQASKINLLFKNDVGFYLLTALLLIAVSFLAFVCESFSQKIICILITGYFAVLLLKKYATSLKLVLILVILVSLFIGVITLNKREASFELTEQSQIKIYPDQVHVKDDYLTGIGHFQRGKILISGKVTSKQEKDLKKGLPLIISQIKGECGEIEPATNIGEFDYQNYYAAKGIIQKIKYSTCNMRVMRSNSVLTNLHKIRFDLQNYFQKMPQLLGFFASELILGENNAQENQEILNNYRDLGVIHLLSISGLHVGLYVLIISTICFYLKMTDEEAFLCCCIVLLLGIFLSYGQAGFVRASLTYFLGKICKFKGYRVAGIDILGLAYILHIIFVPCLFMMAGAILSYLLAIGLQLTNKFGKMSQSILLNVLLTPLLLFYFYQVNFLTVLFNLMVVPYFNWVVMPIAFANVLLFGFTKKLAPFFEQVLELGEKAIGNLSNTKLGLLTFGKINWWQCLILILLTVLLIIALREKTEWKINKKKLSCSLIGTYFLFFSMIHFPLRGQVTFIDVGQGDSILITTPFPRRAYMIDTGGKLNFSGKKMTPQINRITIPFLKSLGISTLDGVFVSHQDADHVGDLGPLLEQIYVKRLFMAKGLINNPSFQKRLNGRVKHTKLIELLAGMQVKEPQIKFNVVYPYQPGEGKNEDSLSLFFRVANKNWLFTGDLGQDGEKEIMQKSNLSVVYFKLGHHGSKTSSNPDFLRAIHPQKVFISAGRKNRFGHPHQETLTTLSEQQIPWVSTQDCGMISWYYGGMQKPKFSYFLKRGKR</sequence>
<dbReference type="CDD" id="cd07731">
    <property type="entry name" value="ComA-like_MBL-fold"/>
    <property type="match status" value="1"/>
</dbReference>
<keyword evidence="4 6" id="KW-1133">Transmembrane helix</keyword>
<feature type="domain" description="Metallo-beta-lactamase" evidence="7">
    <location>
        <begin position="511"/>
        <end position="713"/>
    </location>
</feature>
<evidence type="ECO:0000313" key="8">
    <source>
        <dbReference type="EMBL" id="GFO98277.1"/>
    </source>
</evidence>
<dbReference type="PANTHER" id="PTHR30619">
    <property type="entry name" value="DNA INTERNALIZATION/COMPETENCE PROTEIN COMEC/REC2"/>
    <property type="match status" value="1"/>
</dbReference>
<dbReference type="SMART" id="SM00849">
    <property type="entry name" value="Lactamase_B"/>
    <property type="match status" value="1"/>
</dbReference>
<dbReference type="Pfam" id="PF00753">
    <property type="entry name" value="Lactamase_B"/>
    <property type="match status" value="1"/>
</dbReference>